<reference evidence="2 3" key="1">
    <citation type="submission" date="2017-03" db="EMBL/GenBank/DDBJ databases">
        <title>Genomes of endolithic fungi from Antarctica.</title>
        <authorList>
            <person name="Coleine C."/>
            <person name="Masonjones S."/>
            <person name="Stajich J.E."/>
        </authorList>
    </citation>
    <scope>NUCLEOTIDE SEQUENCE [LARGE SCALE GENOMIC DNA]</scope>
    <source>
        <strain evidence="2 3">CCFEE 6314</strain>
    </source>
</reference>
<evidence type="ECO:0000313" key="2">
    <source>
        <dbReference type="EMBL" id="RVX67457.1"/>
    </source>
</evidence>
<evidence type="ECO:0000313" key="3">
    <source>
        <dbReference type="Proteomes" id="UP000288859"/>
    </source>
</evidence>
<name>A0A438MUN3_EXOME</name>
<dbReference type="AlphaFoldDB" id="A0A438MUN3"/>
<dbReference type="EMBL" id="NAJM01000048">
    <property type="protein sequence ID" value="RVX67457.1"/>
    <property type="molecule type" value="Genomic_DNA"/>
</dbReference>
<organism evidence="2 3">
    <name type="scientific">Exophiala mesophila</name>
    <name type="common">Black yeast-like fungus</name>
    <dbReference type="NCBI Taxonomy" id="212818"/>
    <lineage>
        <taxon>Eukaryota</taxon>
        <taxon>Fungi</taxon>
        <taxon>Dikarya</taxon>
        <taxon>Ascomycota</taxon>
        <taxon>Pezizomycotina</taxon>
        <taxon>Eurotiomycetes</taxon>
        <taxon>Chaetothyriomycetidae</taxon>
        <taxon>Chaetothyriales</taxon>
        <taxon>Herpotrichiellaceae</taxon>
        <taxon>Exophiala</taxon>
    </lineage>
</organism>
<dbReference type="OrthoDB" id="5405107at2759"/>
<keyword evidence="1" id="KW-0812">Transmembrane</keyword>
<sequence>MSLYRTFYHVGQATVSAYSGLLSAMAIYNLQKHEDQTEQAAQYSNMAANQLHKTRTTQTSGALATLSSLGTAVYLAATQESDSKTSMFLFSAMNSLFMALAYKHLTNFWRGKAKVPLMTDYNDGVTISNRLRYCLIGLSASWAFIAIVYLWETNSG</sequence>
<accession>A0A438MUN3</accession>
<dbReference type="VEuPathDB" id="FungiDB:PV10_01970"/>
<feature type="transmembrane region" description="Helical" evidence="1">
    <location>
        <begin position="133"/>
        <end position="151"/>
    </location>
</feature>
<feature type="transmembrane region" description="Helical" evidence="1">
    <location>
        <begin position="85"/>
        <end position="102"/>
    </location>
</feature>
<feature type="transmembrane region" description="Helical" evidence="1">
    <location>
        <begin position="61"/>
        <end position="79"/>
    </location>
</feature>
<comment type="caution">
    <text evidence="2">The sequence shown here is derived from an EMBL/GenBank/DDBJ whole genome shotgun (WGS) entry which is preliminary data.</text>
</comment>
<protein>
    <submittedName>
        <fullName evidence="2">Uncharacterized protein</fullName>
    </submittedName>
</protein>
<proteinExistence type="predicted"/>
<evidence type="ECO:0000256" key="1">
    <source>
        <dbReference type="SAM" id="Phobius"/>
    </source>
</evidence>
<dbReference type="Proteomes" id="UP000288859">
    <property type="component" value="Unassembled WGS sequence"/>
</dbReference>
<gene>
    <name evidence="2" type="ORF">B0A52_08810</name>
</gene>
<keyword evidence="1" id="KW-0472">Membrane</keyword>
<keyword evidence="1" id="KW-1133">Transmembrane helix</keyword>